<keyword evidence="2" id="KW-1185">Reference proteome</keyword>
<accession>A0AAV5VC69</accession>
<dbReference type="AlphaFoldDB" id="A0AAV5VC69"/>
<feature type="non-terminal residue" evidence="1">
    <location>
        <position position="110"/>
    </location>
</feature>
<comment type="caution">
    <text evidence="1">The sequence shown here is derived from an EMBL/GenBank/DDBJ whole genome shotgun (WGS) entry which is preliminary data.</text>
</comment>
<evidence type="ECO:0000313" key="2">
    <source>
        <dbReference type="Proteomes" id="UP001432322"/>
    </source>
</evidence>
<gene>
    <name evidence="1" type="ORF">PFISCL1PPCAC_7089</name>
</gene>
<proteinExistence type="predicted"/>
<reference evidence="1" key="1">
    <citation type="submission" date="2023-10" db="EMBL/GenBank/DDBJ databases">
        <title>Genome assembly of Pristionchus species.</title>
        <authorList>
            <person name="Yoshida K."/>
            <person name="Sommer R.J."/>
        </authorList>
    </citation>
    <scope>NUCLEOTIDE SEQUENCE</scope>
    <source>
        <strain evidence="1">RS5133</strain>
    </source>
</reference>
<evidence type="ECO:0000313" key="1">
    <source>
        <dbReference type="EMBL" id="GMT15792.1"/>
    </source>
</evidence>
<dbReference type="Proteomes" id="UP001432322">
    <property type="component" value="Unassembled WGS sequence"/>
</dbReference>
<protein>
    <submittedName>
        <fullName evidence="1">Uncharacterized protein</fullName>
    </submittedName>
</protein>
<sequence length="110" mass="12409">MGFVRRMLLYERSTVGSERYEEGYGRDTVGSKFVLLEHVLDLGDGIDCSVDVSEHVIEVGGPCSHIFDVEVGLQCGNVSTEFVVGLRRVKERVELLPRRALLTHEHEKLH</sequence>
<dbReference type="EMBL" id="BTSY01000002">
    <property type="protein sequence ID" value="GMT15792.1"/>
    <property type="molecule type" value="Genomic_DNA"/>
</dbReference>
<organism evidence="1 2">
    <name type="scientific">Pristionchus fissidentatus</name>
    <dbReference type="NCBI Taxonomy" id="1538716"/>
    <lineage>
        <taxon>Eukaryota</taxon>
        <taxon>Metazoa</taxon>
        <taxon>Ecdysozoa</taxon>
        <taxon>Nematoda</taxon>
        <taxon>Chromadorea</taxon>
        <taxon>Rhabditida</taxon>
        <taxon>Rhabditina</taxon>
        <taxon>Diplogasteromorpha</taxon>
        <taxon>Diplogasteroidea</taxon>
        <taxon>Neodiplogasteridae</taxon>
        <taxon>Pristionchus</taxon>
    </lineage>
</organism>
<name>A0AAV5VC69_9BILA</name>